<dbReference type="PANTHER" id="PTHR36436">
    <property type="entry name" value="SLL5081 PROTEIN"/>
    <property type="match status" value="1"/>
</dbReference>
<feature type="region of interest" description="Disordered" evidence="1">
    <location>
        <begin position="53"/>
        <end position="83"/>
    </location>
</feature>
<evidence type="ECO:0000313" key="3">
    <source>
        <dbReference type="Proteomes" id="UP001234585"/>
    </source>
</evidence>
<organism evidence="2 3">
    <name type="scientific">Shinella sumterensis</name>
    <dbReference type="NCBI Taxonomy" id="1967501"/>
    <lineage>
        <taxon>Bacteria</taxon>
        <taxon>Pseudomonadati</taxon>
        <taxon>Pseudomonadota</taxon>
        <taxon>Alphaproteobacteria</taxon>
        <taxon>Hyphomicrobiales</taxon>
        <taxon>Rhizobiaceae</taxon>
        <taxon>Shinella</taxon>
    </lineage>
</organism>
<protein>
    <submittedName>
        <fullName evidence="2">DUF1963 domain-containing protein</fullName>
    </submittedName>
</protein>
<reference evidence="2 3" key="1">
    <citation type="submission" date="2023-08" db="EMBL/GenBank/DDBJ databases">
        <title>Pathogen: clinical or host-associated sample.</title>
        <authorList>
            <person name="Hergert J."/>
            <person name="Casey R."/>
            <person name="Wagner J."/>
            <person name="Young E.L."/>
            <person name="Oakeson K.F."/>
        </authorList>
    </citation>
    <scope>NUCLEOTIDE SEQUENCE [LARGE SCALE GENOMIC DNA]</scope>
    <source>
        <strain evidence="2 3">1760953</strain>
        <plasmid evidence="2 3">unnamed1</plasmid>
    </source>
</reference>
<accession>A0AA50CQ24</accession>
<keyword evidence="2" id="KW-0614">Plasmid</keyword>
<evidence type="ECO:0000256" key="1">
    <source>
        <dbReference type="SAM" id="MobiDB-lite"/>
    </source>
</evidence>
<keyword evidence="3" id="KW-1185">Reference proteome</keyword>
<proteinExistence type="predicted"/>
<name>A0AA50CQ24_9HYPH</name>
<dbReference type="InterPro" id="IPR035948">
    <property type="entry name" value="YwqG-like_sf"/>
</dbReference>
<dbReference type="PANTHER" id="PTHR36436:SF6">
    <property type="entry name" value="SLL5081 PROTEIN"/>
    <property type="match status" value="1"/>
</dbReference>
<dbReference type="SUPFAM" id="SSF103032">
    <property type="entry name" value="Hypothetical protein YwqG"/>
    <property type="match status" value="1"/>
</dbReference>
<dbReference type="Pfam" id="PF09234">
    <property type="entry name" value="DUF1963"/>
    <property type="match status" value="1"/>
</dbReference>
<evidence type="ECO:0000313" key="2">
    <source>
        <dbReference type="EMBL" id="WLR99745.1"/>
    </source>
</evidence>
<feature type="compositionally biased region" description="Basic and acidic residues" evidence="1">
    <location>
        <begin position="59"/>
        <end position="83"/>
    </location>
</feature>
<dbReference type="AlphaFoldDB" id="A0AA50CQ24"/>
<dbReference type="EMBL" id="CP132303">
    <property type="protein sequence ID" value="WLR99745.1"/>
    <property type="molecule type" value="Genomic_DNA"/>
</dbReference>
<geneLocation type="plasmid" evidence="2 3">
    <name>unnamed1</name>
</geneLocation>
<dbReference type="Proteomes" id="UP001234585">
    <property type="component" value="Plasmid unnamed1"/>
</dbReference>
<sequence length="353" mass="38941">MFDSPQAAGKALLTWFDKPRIEIIVEALVPAIVLHPSAGRIVIGGSQLGGTPHAAADFEWPRPQKPGDPEEIAKRGNEDAAQEMRDHMAKDLPYAFMAQIDLAAAAKLGTVAAPLPAEGRLLFFYDIAVGPWDTGIRATKVIWDRTPIDRLAVLPVPDDLAAAQAKALEEARALQAEFGTPGETSSGEQGTNYGAPARAVSLEATYRLPNPAALEFDRLGDLARAARGEPAGEESEDVLAAYEEALQANHDQYPEEGWRRQQLLGSPMPEQDDPRLDAVVVSEFGKQHLSREEWSKHRAAIFEKAREWTLLLQIDLADWMQAPFVEGTVFFVIRRDDLDNRRFDKVIAVYQQT</sequence>
<gene>
    <name evidence="2" type="ORF">Q9313_23575</name>
</gene>
<dbReference type="Gene3D" id="2.30.320.10">
    <property type="entry name" value="YwqG-like"/>
    <property type="match status" value="1"/>
</dbReference>
<dbReference type="RefSeq" id="WP_306039047.1">
    <property type="nucleotide sequence ID" value="NZ_CP132303.1"/>
</dbReference>
<dbReference type="InterPro" id="IPR015315">
    <property type="entry name" value="DUF1963"/>
</dbReference>